<dbReference type="PIRSF" id="PIRSF004848">
    <property type="entry name" value="YBL036c_PLPDEIII"/>
    <property type="match status" value="1"/>
</dbReference>
<gene>
    <name evidence="3" type="ORF">UFOPK3495_00312</name>
    <name evidence="4" type="ORF">UFOPK4237_00391</name>
</gene>
<dbReference type="HAMAP" id="MF_02087">
    <property type="entry name" value="PLP_homeostasis"/>
    <property type="match status" value="1"/>
</dbReference>
<dbReference type="PROSITE" id="PS01211">
    <property type="entry name" value="UPF0001"/>
    <property type="match status" value="1"/>
</dbReference>
<evidence type="ECO:0000313" key="4">
    <source>
        <dbReference type="EMBL" id="CAB5035968.1"/>
    </source>
</evidence>
<proteinExistence type="inferred from homology"/>
<dbReference type="PANTHER" id="PTHR10146">
    <property type="entry name" value="PROLINE SYNTHETASE CO-TRANSCRIBED BACTERIAL HOMOLOG PROTEIN"/>
    <property type="match status" value="1"/>
</dbReference>
<accession>A0A6J7FDA4</accession>
<dbReference type="NCBIfam" id="TIGR00044">
    <property type="entry name" value="YggS family pyridoxal phosphate-dependent enzyme"/>
    <property type="match status" value="1"/>
</dbReference>
<dbReference type="InterPro" id="IPR029066">
    <property type="entry name" value="PLP-binding_barrel"/>
</dbReference>
<organism evidence="3">
    <name type="scientific">freshwater metagenome</name>
    <dbReference type="NCBI Taxonomy" id="449393"/>
    <lineage>
        <taxon>unclassified sequences</taxon>
        <taxon>metagenomes</taxon>
        <taxon>ecological metagenomes</taxon>
    </lineage>
</organism>
<dbReference type="EMBL" id="CAFBMC010000009">
    <property type="protein sequence ID" value="CAB4890389.1"/>
    <property type="molecule type" value="Genomic_DNA"/>
</dbReference>
<sequence>MTDERKTELQRNLDEVNARVAAACAAAHRVRADVRVLAVTKTFPASDIDLLAELGFTDVGESRDQEARLKKAEVKAFLRWHMIGQVQRKKAKQVAHWADLVEGVDRADLADALQLGAQSAEKNLEVLIQVSLDPDGTQNRGGVDRGQVVALAEHILALSHLTLAGVMAVAPLGGDPEAAFELLARAHERLLGVAPGAQMVSAGMSGDLEAAIIHGATQVRIGGALLGNRPPLT</sequence>
<name>A0A6J7FDA4_9ZZZZ</name>
<evidence type="ECO:0000259" key="2">
    <source>
        <dbReference type="Pfam" id="PF01168"/>
    </source>
</evidence>
<reference evidence="3" key="1">
    <citation type="submission" date="2020-05" db="EMBL/GenBank/DDBJ databases">
        <authorList>
            <person name="Chiriac C."/>
            <person name="Salcher M."/>
            <person name="Ghai R."/>
            <person name="Kavagutti S V."/>
        </authorList>
    </citation>
    <scope>NUCLEOTIDE SEQUENCE</scope>
</reference>
<evidence type="ECO:0000313" key="3">
    <source>
        <dbReference type="EMBL" id="CAB4890389.1"/>
    </source>
</evidence>
<dbReference type="EMBL" id="CAFBPZ010000015">
    <property type="protein sequence ID" value="CAB5035968.1"/>
    <property type="molecule type" value="Genomic_DNA"/>
</dbReference>
<feature type="domain" description="Alanine racemase N-terminal" evidence="2">
    <location>
        <begin position="28"/>
        <end position="230"/>
    </location>
</feature>
<dbReference type="InterPro" id="IPR001608">
    <property type="entry name" value="Ala_racemase_N"/>
</dbReference>
<dbReference type="PANTHER" id="PTHR10146:SF14">
    <property type="entry name" value="PYRIDOXAL PHOSPHATE HOMEOSTASIS PROTEIN"/>
    <property type="match status" value="1"/>
</dbReference>
<keyword evidence="1" id="KW-0663">Pyridoxal phosphate</keyword>
<evidence type="ECO:0000256" key="1">
    <source>
        <dbReference type="ARBA" id="ARBA00022898"/>
    </source>
</evidence>
<dbReference type="SUPFAM" id="SSF51419">
    <property type="entry name" value="PLP-binding barrel"/>
    <property type="match status" value="1"/>
</dbReference>
<dbReference type="GO" id="GO:0030170">
    <property type="term" value="F:pyridoxal phosphate binding"/>
    <property type="evidence" value="ECO:0007669"/>
    <property type="project" value="InterPro"/>
</dbReference>
<dbReference type="Pfam" id="PF01168">
    <property type="entry name" value="Ala_racemase_N"/>
    <property type="match status" value="1"/>
</dbReference>
<dbReference type="AlphaFoldDB" id="A0A6J7FDA4"/>
<protein>
    <submittedName>
        <fullName evidence="3">Unannotated protein</fullName>
    </submittedName>
</protein>
<dbReference type="InterPro" id="IPR011078">
    <property type="entry name" value="PyrdxlP_homeostasis"/>
</dbReference>
<dbReference type="Gene3D" id="3.20.20.10">
    <property type="entry name" value="Alanine racemase"/>
    <property type="match status" value="1"/>
</dbReference>